<keyword evidence="4" id="KW-0862">Zinc</keyword>
<feature type="coiled-coil region" evidence="6">
    <location>
        <begin position="82"/>
        <end position="158"/>
    </location>
</feature>
<dbReference type="InterPro" id="IPR001841">
    <property type="entry name" value="Znf_RING"/>
</dbReference>
<dbReference type="InterPro" id="IPR050143">
    <property type="entry name" value="TRIM/RBCC"/>
</dbReference>
<comment type="similarity">
    <text evidence="1">Belongs to the TRIM/RBCC family.</text>
</comment>
<evidence type="ECO:0000313" key="10">
    <source>
        <dbReference type="Proteomes" id="UP001222325"/>
    </source>
</evidence>
<evidence type="ECO:0000256" key="1">
    <source>
        <dbReference type="ARBA" id="ARBA00008518"/>
    </source>
</evidence>
<feature type="compositionally biased region" description="Low complexity" evidence="7">
    <location>
        <begin position="210"/>
        <end position="219"/>
    </location>
</feature>
<dbReference type="PROSITE" id="PS50089">
    <property type="entry name" value="ZF_RING_2"/>
    <property type="match status" value="1"/>
</dbReference>
<dbReference type="AlphaFoldDB" id="A0AAD6U6P5"/>
<dbReference type="Pfam" id="PF00097">
    <property type="entry name" value="zf-C3HC4"/>
    <property type="match status" value="1"/>
</dbReference>
<accession>A0AAD6U6P5</accession>
<keyword evidence="3 5" id="KW-0863">Zinc-finger</keyword>
<reference evidence="9" key="1">
    <citation type="submission" date="2023-03" db="EMBL/GenBank/DDBJ databases">
        <title>Massive genome expansion in bonnet fungi (Mycena s.s.) driven by repeated elements and novel gene families across ecological guilds.</title>
        <authorList>
            <consortium name="Lawrence Berkeley National Laboratory"/>
            <person name="Harder C.B."/>
            <person name="Miyauchi S."/>
            <person name="Viragh M."/>
            <person name="Kuo A."/>
            <person name="Thoen E."/>
            <person name="Andreopoulos B."/>
            <person name="Lu D."/>
            <person name="Skrede I."/>
            <person name="Drula E."/>
            <person name="Henrissat B."/>
            <person name="Morin E."/>
            <person name="Kohler A."/>
            <person name="Barry K."/>
            <person name="LaButti K."/>
            <person name="Morin E."/>
            <person name="Salamov A."/>
            <person name="Lipzen A."/>
            <person name="Mereny Z."/>
            <person name="Hegedus B."/>
            <person name="Baldrian P."/>
            <person name="Stursova M."/>
            <person name="Weitz H."/>
            <person name="Taylor A."/>
            <person name="Grigoriev I.V."/>
            <person name="Nagy L.G."/>
            <person name="Martin F."/>
            <person name="Kauserud H."/>
        </authorList>
    </citation>
    <scope>NUCLEOTIDE SEQUENCE</scope>
    <source>
        <strain evidence="9">CBHHK173m</strain>
    </source>
</reference>
<comment type="caution">
    <text evidence="9">The sequence shown here is derived from an EMBL/GenBank/DDBJ whole genome shotgun (WGS) entry which is preliminary data.</text>
</comment>
<dbReference type="InterPro" id="IPR018957">
    <property type="entry name" value="Znf_C3HC4_RING-type"/>
</dbReference>
<feature type="region of interest" description="Disordered" evidence="7">
    <location>
        <begin position="170"/>
        <end position="261"/>
    </location>
</feature>
<dbReference type="Gene3D" id="3.30.40.10">
    <property type="entry name" value="Zinc/RING finger domain, C3HC4 (zinc finger)"/>
    <property type="match status" value="1"/>
</dbReference>
<evidence type="ECO:0000259" key="8">
    <source>
        <dbReference type="PROSITE" id="PS50089"/>
    </source>
</evidence>
<dbReference type="PROSITE" id="PS00518">
    <property type="entry name" value="ZF_RING_1"/>
    <property type="match status" value="1"/>
</dbReference>
<keyword evidence="6" id="KW-0175">Coiled coil</keyword>
<dbReference type="Proteomes" id="UP001222325">
    <property type="component" value="Unassembled WGS sequence"/>
</dbReference>
<evidence type="ECO:0000256" key="5">
    <source>
        <dbReference type="PROSITE-ProRule" id="PRU00175"/>
    </source>
</evidence>
<feature type="compositionally biased region" description="Basic and acidic residues" evidence="7">
    <location>
        <begin position="170"/>
        <end position="184"/>
    </location>
</feature>
<dbReference type="SUPFAM" id="SSF57850">
    <property type="entry name" value="RING/U-box"/>
    <property type="match status" value="1"/>
</dbReference>
<dbReference type="PANTHER" id="PTHR24103">
    <property type="entry name" value="E3 UBIQUITIN-PROTEIN LIGASE TRIM"/>
    <property type="match status" value="1"/>
</dbReference>
<dbReference type="EMBL" id="JARJCN010000020">
    <property type="protein sequence ID" value="KAJ7091483.1"/>
    <property type="molecule type" value="Genomic_DNA"/>
</dbReference>
<evidence type="ECO:0000256" key="7">
    <source>
        <dbReference type="SAM" id="MobiDB-lite"/>
    </source>
</evidence>
<organism evidence="9 10">
    <name type="scientific">Mycena belliarum</name>
    <dbReference type="NCBI Taxonomy" id="1033014"/>
    <lineage>
        <taxon>Eukaryota</taxon>
        <taxon>Fungi</taxon>
        <taxon>Dikarya</taxon>
        <taxon>Basidiomycota</taxon>
        <taxon>Agaricomycotina</taxon>
        <taxon>Agaricomycetes</taxon>
        <taxon>Agaricomycetidae</taxon>
        <taxon>Agaricales</taxon>
        <taxon>Marasmiineae</taxon>
        <taxon>Mycenaceae</taxon>
        <taxon>Mycena</taxon>
    </lineage>
</organism>
<keyword evidence="2" id="KW-0479">Metal-binding</keyword>
<dbReference type="InterPro" id="IPR017907">
    <property type="entry name" value="Znf_RING_CS"/>
</dbReference>
<evidence type="ECO:0000256" key="2">
    <source>
        <dbReference type="ARBA" id="ARBA00022723"/>
    </source>
</evidence>
<dbReference type="GO" id="GO:0008270">
    <property type="term" value="F:zinc ion binding"/>
    <property type="evidence" value="ECO:0007669"/>
    <property type="project" value="UniProtKB-KW"/>
</dbReference>
<keyword evidence="10" id="KW-1185">Reference proteome</keyword>
<evidence type="ECO:0000256" key="4">
    <source>
        <dbReference type="ARBA" id="ARBA00022833"/>
    </source>
</evidence>
<protein>
    <recommendedName>
        <fullName evidence="8">RING-type domain-containing protein</fullName>
    </recommendedName>
</protein>
<evidence type="ECO:0000256" key="6">
    <source>
        <dbReference type="SAM" id="Coils"/>
    </source>
</evidence>
<gene>
    <name evidence="9" type="ORF">B0H15DRAFT_238869</name>
</gene>
<sequence length="261" mass="28739">MSCGICLSKLKEPVSIPCGHVYCTDCLTAHVSATSPDGFTSACPSCRETFNMVRPELTCLPKKFHQFIVPSIRRVYIDTARHDGLRKKLAAAETRAAALEADKERLMGVCERHMAAARAHSAGETGALRRVEGLEHALEDSREEVQDAQRAVLAMKVKYDKMKRHCRAVEASRKDASGDAETSHTAKRNSSVVDLSLDETPVSPKRLRIIRPLPRSRPSGSAPKNAPAQQDSPHLRLRPRSSAPEYFTPPCELGSPFRSRG</sequence>
<feature type="domain" description="RING-type" evidence="8">
    <location>
        <begin position="3"/>
        <end position="47"/>
    </location>
</feature>
<proteinExistence type="inferred from homology"/>
<name>A0AAD6U6P5_9AGAR</name>
<evidence type="ECO:0000313" key="9">
    <source>
        <dbReference type="EMBL" id="KAJ7091483.1"/>
    </source>
</evidence>
<dbReference type="InterPro" id="IPR013083">
    <property type="entry name" value="Znf_RING/FYVE/PHD"/>
</dbReference>
<dbReference type="SMART" id="SM00184">
    <property type="entry name" value="RING"/>
    <property type="match status" value="1"/>
</dbReference>
<evidence type="ECO:0000256" key="3">
    <source>
        <dbReference type="ARBA" id="ARBA00022771"/>
    </source>
</evidence>